<gene>
    <name evidence="2" type="ORF">DAPPUDRAFT_220449</name>
</gene>
<dbReference type="AlphaFoldDB" id="E9FT47"/>
<accession>E9FT47</accession>
<dbReference type="InterPro" id="IPR012340">
    <property type="entry name" value="NA-bd_OB-fold"/>
</dbReference>
<proteinExistence type="predicted"/>
<dbReference type="HOGENOM" id="CLU_1130075_0_0_1"/>
<dbReference type="EMBL" id="GL732524">
    <property type="protein sequence ID" value="EFX89711.1"/>
    <property type="molecule type" value="Genomic_DNA"/>
</dbReference>
<sequence>MANLDNCKFVTLVEGIQKSVSNMYAVVSSVVQEPKITRRNTLHGICILVDPSCYEGSVQRQEFCIQFFTPFNSSAPIIECGDVLVLRGITKQQSLRNPEKSEFLLRSDTNNMMVVFPNGKRDLVRVGNGLGPVPKNITLDNLWCIESLSNWHNKICMAPCILTSVKSPAMSSPVNWSTKLKQQLAELDVYSSRLRLEHQPLASSFLSETATKLRELINSETFPKHCQDDRESELGSSSKKIKRGSI</sequence>
<reference evidence="2 3" key="1">
    <citation type="journal article" date="2011" name="Science">
        <title>The ecoresponsive genome of Daphnia pulex.</title>
        <authorList>
            <person name="Colbourne J.K."/>
            <person name="Pfrender M.E."/>
            <person name="Gilbert D."/>
            <person name="Thomas W.K."/>
            <person name="Tucker A."/>
            <person name="Oakley T.H."/>
            <person name="Tokishita S."/>
            <person name="Aerts A."/>
            <person name="Arnold G.J."/>
            <person name="Basu M.K."/>
            <person name="Bauer D.J."/>
            <person name="Caceres C.E."/>
            <person name="Carmel L."/>
            <person name="Casola C."/>
            <person name="Choi J.H."/>
            <person name="Detter J.C."/>
            <person name="Dong Q."/>
            <person name="Dusheyko S."/>
            <person name="Eads B.D."/>
            <person name="Frohlich T."/>
            <person name="Geiler-Samerotte K.A."/>
            <person name="Gerlach D."/>
            <person name="Hatcher P."/>
            <person name="Jogdeo S."/>
            <person name="Krijgsveld J."/>
            <person name="Kriventseva E.V."/>
            <person name="Kultz D."/>
            <person name="Laforsch C."/>
            <person name="Lindquist E."/>
            <person name="Lopez J."/>
            <person name="Manak J.R."/>
            <person name="Muller J."/>
            <person name="Pangilinan J."/>
            <person name="Patwardhan R.P."/>
            <person name="Pitluck S."/>
            <person name="Pritham E.J."/>
            <person name="Rechtsteiner A."/>
            <person name="Rho M."/>
            <person name="Rogozin I.B."/>
            <person name="Sakarya O."/>
            <person name="Salamov A."/>
            <person name="Schaack S."/>
            <person name="Shapiro H."/>
            <person name="Shiga Y."/>
            <person name="Skalitzky C."/>
            <person name="Smith Z."/>
            <person name="Souvorov A."/>
            <person name="Sung W."/>
            <person name="Tang Z."/>
            <person name="Tsuchiya D."/>
            <person name="Tu H."/>
            <person name="Vos H."/>
            <person name="Wang M."/>
            <person name="Wolf Y.I."/>
            <person name="Yamagata H."/>
            <person name="Yamada T."/>
            <person name="Ye Y."/>
            <person name="Shaw J.R."/>
            <person name="Andrews J."/>
            <person name="Crease T.J."/>
            <person name="Tang H."/>
            <person name="Lucas S.M."/>
            <person name="Robertson H.M."/>
            <person name="Bork P."/>
            <person name="Koonin E.V."/>
            <person name="Zdobnov E.M."/>
            <person name="Grigoriev I.V."/>
            <person name="Lynch M."/>
            <person name="Boore J.L."/>
        </authorList>
    </citation>
    <scope>NUCLEOTIDE SEQUENCE [LARGE SCALE GENOMIC DNA]</scope>
</reference>
<protein>
    <recommendedName>
        <fullName evidence="4">Telomeric single stranded DNA binding POT1/Cdc13 domain-containing protein</fullName>
    </recommendedName>
</protein>
<dbReference type="KEGG" id="dpx:DAPPUDRAFT_220449"/>
<dbReference type="SUPFAM" id="SSF50249">
    <property type="entry name" value="Nucleic acid-binding proteins"/>
    <property type="match status" value="1"/>
</dbReference>
<feature type="region of interest" description="Disordered" evidence="1">
    <location>
        <begin position="225"/>
        <end position="246"/>
    </location>
</feature>
<evidence type="ECO:0000256" key="1">
    <source>
        <dbReference type="SAM" id="MobiDB-lite"/>
    </source>
</evidence>
<dbReference type="Gene3D" id="2.40.50.140">
    <property type="entry name" value="Nucleic acid-binding proteins"/>
    <property type="match status" value="1"/>
</dbReference>
<dbReference type="OrthoDB" id="6388389at2759"/>
<keyword evidence="3" id="KW-1185">Reference proteome</keyword>
<evidence type="ECO:0000313" key="2">
    <source>
        <dbReference type="EMBL" id="EFX89711.1"/>
    </source>
</evidence>
<name>E9FT47_DAPPU</name>
<dbReference type="Proteomes" id="UP000000305">
    <property type="component" value="Unassembled WGS sequence"/>
</dbReference>
<evidence type="ECO:0000313" key="3">
    <source>
        <dbReference type="Proteomes" id="UP000000305"/>
    </source>
</evidence>
<evidence type="ECO:0008006" key="4">
    <source>
        <dbReference type="Google" id="ProtNLM"/>
    </source>
</evidence>
<organism evidence="2 3">
    <name type="scientific">Daphnia pulex</name>
    <name type="common">Water flea</name>
    <dbReference type="NCBI Taxonomy" id="6669"/>
    <lineage>
        <taxon>Eukaryota</taxon>
        <taxon>Metazoa</taxon>
        <taxon>Ecdysozoa</taxon>
        <taxon>Arthropoda</taxon>
        <taxon>Crustacea</taxon>
        <taxon>Branchiopoda</taxon>
        <taxon>Diplostraca</taxon>
        <taxon>Cladocera</taxon>
        <taxon>Anomopoda</taxon>
        <taxon>Daphniidae</taxon>
        <taxon>Daphnia</taxon>
    </lineage>
</organism>
<dbReference type="InParanoid" id="E9FT47"/>